<sequence length="76" mass="9192">MKNCRWKELLAYDLLRLILMVFVMNLFRKRRNPSQERTTSPADFIYSVLGERCTLHHQFPFISTGSFFWEQLFVCN</sequence>
<dbReference type="EMBL" id="CM008048">
    <property type="protein sequence ID" value="PVH62591.1"/>
    <property type="molecule type" value="Genomic_DNA"/>
</dbReference>
<dbReference type="Gramene" id="PVH62591">
    <property type="protein sequence ID" value="PVH62591"/>
    <property type="gene ID" value="PAHAL_3G331000"/>
</dbReference>
<dbReference type="AlphaFoldDB" id="A0A2T8KKA3"/>
<organism evidence="2">
    <name type="scientific">Panicum hallii</name>
    <dbReference type="NCBI Taxonomy" id="206008"/>
    <lineage>
        <taxon>Eukaryota</taxon>
        <taxon>Viridiplantae</taxon>
        <taxon>Streptophyta</taxon>
        <taxon>Embryophyta</taxon>
        <taxon>Tracheophyta</taxon>
        <taxon>Spermatophyta</taxon>
        <taxon>Magnoliopsida</taxon>
        <taxon>Liliopsida</taxon>
        <taxon>Poales</taxon>
        <taxon>Poaceae</taxon>
        <taxon>PACMAD clade</taxon>
        <taxon>Panicoideae</taxon>
        <taxon>Panicodae</taxon>
        <taxon>Paniceae</taxon>
        <taxon>Panicinae</taxon>
        <taxon>Panicum</taxon>
        <taxon>Panicum sect. Panicum</taxon>
    </lineage>
</organism>
<protein>
    <submittedName>
        <fullName evidence="2">Uncharacterized protein</fullName>
    </submittedName>
</protein>
<feature type="transmembrane region" description="Helical" evidence="1">
    <location>
        <begin position="6"/>
        <end position="27"/>
    </location>
</feature>
<keyword evidence="1" id="KW-1133">Transmembrane helix</keyword>
<name>A0A2T8KKA3_9POAL</name>
<accession>A0A2T8KKA3</accession>
<keyword evidence="1" id="KW-0472">Membrane</keyword>
<dbReference type="Proteomes" id="UP000243499">
    <property type="component" value="Chromosome 3"/>
</dbReference>
<proteinExistence type="predicted"/>
<evidence type="ECO:0000313" key="2">
    <source>
        <dbReference type="EMBL" id="PVH62591.1"/>
    </source>
</evidence>
<keyword evidence="1" id="KW-0812">Transmembrane</keyword>
<gene>
    <name evidence="2" type="ORF">PAHAL_3G331000</name>
</gene>
<reference evidence="2" key="1">
    <citation type="submission" date="2018-04" db="EMBL/GenBank/DDBJ databases">
        <title>WGS assembly of Panicum hallii.</title>
        <authorList>
            <person name="Lovell J."/>
            <person name="Jenkins J."/>
            <person name="Lowry D."/>
            <person name="Mamidi S."/>
            <person name="Sreedasyam A."/>
            <person name="Weng X."/>
            <person name="Barry K."/>
            <person name="Bonette J."/>
            <person name="Campitelli B."/>
            <person name="Daum C."/>
            <person name="Gordon S."/>
            <person name="Gould B."/>
            <person name="Lipzen A."/>
            <person name="Macqueen A."/>
            <person name="Palacio-Mejia J."/>
            <person name="Plott C."/>
            <person name="Shakirov E."/>
            <person name="Shu S."/>
            <person name="Yoshinaga Y."/>
            <person name="Zane M."/>
            <person name="Rokhsar D."/>
            <person name="Grimwood J."/>
            <person name="Schmutz J."/>
            <person name="Juenger T."/>
        </authorList>
    </citation>
    <scope>NUCLEOTIDE SEQUENCE [LARGE SCALE GENOMIC DNA]</scope>
    <source>
        <strain evidence="2">FIL2</strain>
    </source>
</reference>
<evidence type="ECO:0000256" key="1">
    <source>
        <dbReference type="SAM" id="Phobius"/>
    </source>
</evidence>